<comment type="caution">
    <text evidence="3">The sequence shown here is derived from an EMBL/GenBank/DDBJ whole genome shotgun (WGS) entry which is preliminary data.</text>
</comment>
<dbReference type="InterPro" id="IPR011021">
    <property type="entry name" value="Arrestin-like_N"/>
</dbReference>
<dbReference type="Pfam" id="PF00339">
    <property type="entry name" value="Arrestin_N"/>
    <property type="match status" value="1"/>
</dbReference>
<dbReference type="InterPro" id="IPR014756">
    <property type="entry name" value="Ig_E-set"/>
</dbReference>
<dbReference type="InterPro" id="IPR014752">
    <property type="entry name" value="Arrestin-like_C"/>
</dbReference>
<dbReference type="PANTHER" id="PTHR11188:SF176">
    <property type="entry name" value="ARRESTIN DOMAIN-CONTAINING PROTEIN 1"/>
    <property type="match status" value="1"/>
</dbReference>
<protein>
    <recommendedName>
        <fullName evidence="2">Arrestin-like N-terminal domain-containing protein</fullName>
    </recommendedName>
</protein>
<evidence type="ECO:0000259" key="2">
    <source>
        <dbReference type="Pfam" id="PF00339"/>
    </source>
</evidence>
<gene>
    <name evidence="3" type="ORF">NQ317_007587</name>
</gene>
<evidence type="ECO:0000313" key="4">
    <source>
        <dbReference type="Proteomes" id="UP001162164"/>
    </source>
</evidence>
<dbReference type="SUPFAM" id="SSF81296">
    <property type="entry name" value="E set domains"/>
    <property type="match status" value="1"/>
</dbReference>
<evidence type="ECO:0000313" key="3">
    <source>
        <dbReference type="EMBL" id="KAJ8974498.1"/>
    </source>
</evidence>
<comment type="similarity">
    <text evidence="1">Belongs to the arrestin family.</text>
</comment>
<organism evidence="3 4">
    <name type="scientific">Molorchus minor</name>
    <dbReference type="NCBI Taxonomy" id="1323400"/>
    <lineage>
        <taxon>Eukaryota</taxon>
        <taxon>Metazoa</taxon>
        <taxon>Ecdysozoa</taxon>
        <taxon>Arthropoda</taxon>
        <taxon>Hexapoda</taxon>
        <taxon>Insecta</taxon>
        <taxon>Pterygota</taxon>
        <taxon>Neoptera</taxon>
        <taxon>Endopterygota</taxon>
        <taxon>Coleoptera</taxon>
        <taxon>Polyphaga</taxon>
        <taxon>Cucujiformia</taxon>
        <taxon>Chrysomeloidea</taxon>
        <taxon>Cerambycidae</taxon>
        <taxon>Lamiinae</taxon>
        <taxon>Monochamini</taxon>
        <taxon>Molorchus</taxon>
    </lineage>
</organism>
<reference evidence="3" key="1">
    <citation type="journal article" date="2023" name="Insect Mol. Biol.">
        <title>Genome sequencing provides insights into the evolution of gene families encoding plant cell wall-degrading enzymes in longhorned beetles.</title>
        <authorList>
            <person name="Shin N.R."/>
            <person name="Okamura Y."/>
            <person name="Kirsch R."/>
            <person name="Pauchet Y."/>
        </authorList>
    </citation>
    <scope>NUCLEOTIDE SEQUENCE</scope>
    <source>
        <strain evidence="3">MMC_N1</strain>
    </source>
</reference>
<proteinExistence type="inferred from homology"/>
<dbReference type="InterPro" id="IPR050357">
    <property type="entry name" value="Arrestin_domain-protein"/>
</dbReference>
<feature type="domain" description="Arrestin-like N-terminal" evidence="2">
    <location>
        <begin position="19"/>
        <end position="166"/>
    </location>
</feature>
<evidence type="ECO:0000256" key="1">
    <source>
        <dbReference type="ARBA" id="ARBA00005298"/>
    </source>
</evidence>
<dbReference type="PANTHER" id="PTHR11188">
    <property type="entry name" value="ARRESTIN DOMAIN CONTAINING PROTEIN"/>
    <property type="match status" value="1"/>
</dbReference>
<dbReference type="EMBL" id="JAPWTJ010000982">
    <property type="protein sequence ID" value="KAJ8974498.1"/>
    <property type="molecule type" value="Genomic_DNA"/>
</dbReference>
<accession>A0ABQ9JA08</accession>
<name>A0ABQ9JA08_9CUCU</name>
<dbReference type="Gene3D" id="2.60.40.640">
    <property type="match status" value="1"/>
</dbReference>
<dbReference type="Proteomes" id="UP001162164">
    <property type="component" value="Unassembled WGS sequence"/>
</dbReference>
<sequence length="211" mass="24496">MASYLSNLETGSLSKMSQCKVWLDNYNGQYYPGAQVQGRVILNFDSETKLRGVKVSIVCHEHTEWMDTENYYDTEQHEHRSRNTLFKGDNDAFITEFILYGNPPRRYPRASIFTLFSINLPNILPGTFNCEHGSISYKLIACVDRPMAFDYQDEIIFVVVAPIDLNLLQNPRLLEPTSYSEEKPSVVGVVPEDLYLWTFSCLRELWFLERQ</sequence>
<keyword evidence="4" id="KW-1185">Reference proteome</keyword>